<dbReference type="AlphaFoldDB" id="A0A9D1FC67"/>
<reference evidence="4" key="2">
    <citation type="journal article" date="2021" name="PeerJ">
        <title>Extensive microbial diversity within the chicken gut microbiome revealed by metagenomics and culture.</title>
        <authorList>
            <person name="Gilroy R."/>
            <person name="Ravi A."/>
            <person name="Getino M."/>
            <person name="Pursley I."/>
            <person name="Horton D.L."/>
            <person name="Alikhan N.F."/>
            <person name="Baker D."/>
            <person name="Gharbi K."/>
            <person name="Hall N."/>
            <person name="Watson M."/>
            <person name="Adriaenssens E.M."/>
            <person name="Foster-Nyarko E."/>
            <person name="Jarju S."/>
            <person name="Secka A."/>
            <person name="Antonio M."/>
            <person name="Oren A."/>
            <person name="Chaudhuri R.R."/>
            <person name="La Ragione R."/>
            <person name="Hildebrand F."/>
            <person name="Pallen M.J."/>
        </authorList>
    </citation>
    <scope>NUCLEOTIDE SEQUENCE</scope>
    <source>
        <strain evidence="4">ChiHjej10B9-9673</strain>
    </source>
</reference>
<dbReference type="Pfam" id="PF24346">
    <property type="entry name" value="DUF7507"/>
    <property type="match status" value="1"/>
</dbReference>
<comment type="caution">
    <text evidence="4">The sequence shown here is derived from an EMBL/GenBank/DDBJ whole genome shotgun (WGS) entry which is preliminary data.</text>
</comment>
<dbReference type="PANTHER" id="PTHR43308:SF5">
    <property type="entry name" value="S-LAYER PROTEIN _ PEPTIDOGLYCAN ENDO-BETA-N-ACETYLGLUCOSAMINIDASE"/>
    <property type="match status" value="1"/>
</dbReference>
<dbReference type="Gene3D" id="2.60.40.10">
    <property type="entry name" value="Immunoglobulins"/>
    <property type="match status" value="1"/>
</dbReference>
<dbReference type="PANTHER" id="PTHR43308">
    <property type="entry name" value="OUTER MEMBRANE PROTEIN ALPHA-RELATED"/>
    <property type="match status" value="1"/>
</dbReference>
<feature type="region of interest" description="Disordered" evidence="2">
    <location>
        <begin position="103"/>
        <end position="124"/>
    </location>
</feature>
<reference evidence="4" key="1">
    <citation type="submission" date="2020-10" db="EMBL/GenBank/DDBJ databases">
        <authorList>
            <person name="Gilroy R."/>
        </authorList>
    </citation>
    <scope>NUCLEOTIDE SEQUENCE</scope>
    <source>
        <strain evidence="4">ChiHjej10B9-9673</strain>
    </source>
</reference>
<feature type="domain" description="SLH" evidence="3">
    <location>
        <begin position="135"/>
        <end position="202"/>
    </location>
</feature>
<dbReference type="InterPro" id="IPR047589">
    <property type="entry name" value="DUF11_rpt"/>
</dbReference>
<name>A0A9D1FC67_9FIRM</name>
<accession>A0A9D1FC67</accession>
<dbReference type="NCBIfam" id="TIGR01451">
    <property type="entry name" value="B_ant_repeat"/>
    <property type="match status" value="1"/>
</dbReference>
<protein>
    <submittedName>
        <fullName evidence="4">S-layer homology domain-containing protein</fullName>
    </submittedName>
</protein>
<feature type="domain" description="SLH" evidence="3">
    <location>
        <begin position="203"/>
        <end position="260"/>
    </location>
</feature>
<evidence type="ECO:0000256" key="2">
    <source>
        <dbReference type="SAM" id="MobiDB-lite"/>
    </source>
</evidence>
<dbReference type="Pfam" id="PF00395">
    <property type="entry name" value="SLH"/>
    <property type="match status" value="3"/>
</dbReference>
<dbReference type="InterPro" id="IPR055354">
    <property type="entry name" value="DUF7507"/>
</dbReference>
<evidence type="ECO:0000313" key="4">
    <source>
        <dbReference type="EMBL" id="HIS66245.1"/>
    </source>
</evidence>
<dbReference type="InterPro" id="IPR013783">
    <property type="entry name" value="Ig-like_fold"/>
</dbReference>
<sequence>GTTLEFVNTPVEPRLTVAKTASAESLEAGETVDFTITVTNAGEGPLSDITLTDLFEGGAGELVFEDLPAGVIRNEDGSFAIAVLAPGESVEIKSAYTALEEDEGKTLTNSAEAESSGGASGGAKVSVEVEDGGRYVPPSDKPGHDTPAENAVPPMLNGEDHFAYVIGYDDGTVRPEGQITRAEVATIIFRLLDPEVRDENLTAENVFEDVGEGDWYNTAVSTLVKLGIISGRSGTSFDPDAPITRAEFATLFARFDESGTEPAGGFSDLSGHWARESVGRAAALGWIDGYEDGSFRPDNRITRAEAMTMVNRVLNRNPAEEEDLLPDMRVWSDNQPGSWYYFAVQEATNSHEYTRPDSHEDWTKLTEDPDWDRYQ</sequence>
<dbReference type="PROSITE" id="PS51272">
    <property type="entry name" value="SLH"/>
    <property type="match status" value="3"/>
</dbReference>
<evidence type="ECO:0000256" key="1">
    <source>
        <dbReference type="ARBA" id="ARBA00022737"/>
    </source>
</evidence>
<evidence type="ECO:0000313" key="5">
    <source>
        <dbReference type="Proteomes" id="UP000824001"/>
    </source>
</evidence>
<feature type="region of interest" description="Disordered" evidence="2">
    <location>
        <begin position="352"/>
        <end position="375"/>
    </location>
</feature>
<dbReference type="Proteomes" id="UP000824001">
    <property type="component" value="Unassembled WGS sequence"/>
</dbReference>
<dbReference type="EMBL" id="DVJK01000047">
    <property type="protein sequence ID" value="HIS66245.1"/>
    <property type="molecule type" value="Genomic_DNA"/>
</dbReference>
<organism evidence="4 5">
    <name type="scientific">Candidatus Scatomorpha merdipullorum</name>
    <dbReference type="NCBI Taxonomy" id="2840927"/>
    <lineage>
        <taxon>Bacteria</taxon>
        <taxon>Bacillati</taxon>
        <taxon>Bacillota</taxon>
        <taxon>Clostridia</taxon>
        <taxon>Eubacteriales</taxon>
        <taxon>Candidatus Scatomorpha</taxon>
    </lineage>
</organism>
<evidence type="ECO:0000259" key="3">
    <source>
        <dbReference type="PROSITE" id="PS51272"/>
    </source>
</evidence>
<dbReference type="InterPro" id="IPR051465">
    <property type="entry name" value="Cell_Envelope_Struct_Comp"/>
</dbReference>
<gene>
    <name evidence="4" type="ORF">IAC18_01655</name>
</gene>
<proteinExistence type="predicted"/>
<feature type="domain" description="SLH" evidence="3">
    <location>
        <begin position="261"/>
        <end position="324"/>
    </location>
</feature>
<keyword evidence="1" id="KW-0677">Repeat</keyword>
<feature type="non-terminal residue" evidence="4">
    <location>
        <position position="1"/>
    </location>
</feature>
<dbReference type="InterPro" id="IPR001119">
    <property type="entry name" value="SLH_dom"/>
</dbReference>